<name>A0A931CLQ1_9MICC</name>
<sequence length="78" mass="8580">MRVTVNIHEATTNLSRLIEEVLAGKSVTIAKAGKPLVDLVLHQNRPVVIGALRELPAYDDETFDDPDEAISSSFYGDR</sequence>
<dbReference type="InterPro" id="IPR036165">
    <property type="entry name" value="YefM-like_sf"/>
</dbReference>
<comment type="similarity">
    <text evidence="1">Belongs to the phD/YefM antitoxin family.</text>
</comment>
<protein>
    <recommendedName>
        <fullName evidence="4">Antitoxin</fullName>
    </recommendedName>
</protein>
<organism evidence="2 3">
    <name type="scientific">Arthrobacter terrae</name>
    <dbReference type="NCBI Taxonomy" id="2935737"/>
    <lineage>
        <taxon>Bacteria</taxon>
        <taxon>Bacillati</taxon>
        <taxon>Actinomycetota</taxon>
        <taxon>Actinomycetes</taxon>
        <taxon>Micrococcales</taxon>
        <taxon>Micrococcaceae</taxon>
        <taxon>Arthrobacter</taxon>
    </lineage>
</organism>
<keyword evidence="3" id="KW-1185">Reference proteome</keyword>
<evidence type="ECO:0000313" key="2">
    <source>
        <dbReference type="EMBL" id="MBG0739247.1"/>
    </source>
</evidence>
<dbReference type="Proteomes" id="UP000655366">
    <property type="component" value="Unassembled WGS sequence"/>
</dbReference>
<dbReference type="RefSeq" id="WP_196396197.1">
    <property type="nucleotide sequence ID" value="NZ_JADNYM010000008.1"/>
</dbReference>
<comment type="caution">
    <text evidence="2">The sequence shown here is derived from an EMBL/GenBank/DDBJ whole genome shotgun (WGS) entry which is preliminary data.</text>
</comment>
<dbReference type="EMBL" id="JADNYM010000008">
    <property type="protein sequence ID" value="MBG0739247.1"/>
    <property type="molecule type" value="Genomic_DNA"/>
</dbReference>
<accession>A0A931CLQ1</accession>
<evidence type="ECO:0000313" key="3">
    <source>
        <dbReference type="Proteomes" id="UP000655366"/>
    </source>
</evidence>
<dbReference type="AlphaFoldDB" id="A0A931CLQ1"/>
<proteinExistence type="inferred from homology"/>
<dbReference type="SUPFAM" id="SSF143120">
    <property type="entry name" value="YefM-like"/>
    <property type="match status" value="1"/>
</dbReference>
<evidence type="ECO:0000256" key="1">
    <source>
        <dbReference type="ARBA" id="ARBA00009981"/>
    </source>
</evidence>
<evidence type="ECO:0008006" key="4">
    <source>
        <dbReference type="Google" id="ProtNLM"/>
    </source>
</evidence>
<gene>
    <name evidence="2" type="ORF">IV500_07570</name>
</gene>
<dbReference type="Gene3D" id="3.40.1620.10">
    <property type="entry name" value="YefM-like domain"/>
    <property type="match status" value="1"/>
</dbReference>
<reference evidence="2 3" key="1">
    <citation type="submission" date="2020-11" db="EMBL/GenBank/DDBJ databases">
        <title>Arthrobacter antarcticus sp. nov., isolated from Antarctic Soil.</title>
        <authorList>
            <person name="Li J."/>
        </authorList>
    </citation>
    <scope>NUCLEOTIDE SEQUENCE [LARGE SCALE GENOMIC DNA]</scope>
    <source>
        <strain evidence="2 3">Z1-20</strain>
    </source>
</reference>